<dbReference type="PROSITE" id="PS01315">
    <property type="entry name" value="CDS"/>
    <property type="match status" value="1"/>
</dbReference>
<feature type="transmembrane region" description="Helical" evidence="19">
    <location>
        <begin position="223"/>
        <end position="242"/>
    </location>
</feature>
<dbReference type="EC" id="2.7.7.41" evidence="6 18"/>
<comment type="pathway">
    <text evidence="4">Lipid metabolism.</text>
</comment>
<reference evidence="20 21" key="1">
    <citation type="submission" date="2018-06" db="EMBL/GenBank/DDBJ databases">
        <authorList>
            <consortium name="Pathogen Informatics"/>
            <person name="Doyle S."/>
        </authorList>
    </citation>
    <scope>NUCLEOTIDE SEQUENCE [LARGE SCALE GENOMIC DNA]</scope>
    <source>
        <strain evidence="20 21">NCTC11872</strain>
    </source>
</reference>
<dbReference type="Proteomes" id="UP000249936">
    <property type="component" value="Unassembled WGS sequence"/>
</dbReference>
<organism evidence="20 21">
    <name type="scientific">Haemophilus influenzae</name>
    <dbReference type="NCBI Taxonomy" id="727"/>
    <lineage>
        <taxon>Bacteria</taxon>
        <taxon>Pseudomonadati</taxon>
        <taxon>Pseudomonadota</taxon>
        <taxon>Gammaproteobacteria</taxon>
        <taxon>Pasteurellales</taxon>
        <taxon>Pasteurellaceae</taxon>
        <taxon>Haemophilus</taxon>
    </lineage>
</organism>
<evidence type="ECO:0000256" key="11">
    <source>
        <dbReference type="ARBA" id="ARBA00022692"/>
    </source>
</evidence>
<evidence type="ECO:0000256" key="12">
    <source>
        <dbReference type="ARBA" id="ARBA00022695"/>
    </source>
</evidence>
<feature type="transmembrane region" description="Helical" evidence="19">
    <location>
        <begin position="120"/>
        <end position="138"/>
    </location>
</feature>
<comment type="subcellular location">
    <subcellularLocation>
        <location evidence="2">Cell membrane</location>
        <topology evidence="2">Multi-pass membrane protein</topology>
    </subcellularLocation>
</comment>
<dbReference type="InterPro" id="IPR000374">
    <property type="entry name" value="PC_trans"/>
</dbReference>
<evidence type="ECO:0000256" key="8">
    <source>
        <dbReference type="ARBA" id="ARBA00022475"/>
    </source>
</evidence>
<feature type="transmembrane region" description="Helical" evidence="19">
    <location>
        <begin position="53"/>
        <end position="72"/>
    </location>
</feature>
<dbReference type="PANTHER" id="PTHR46382">
    <property type="entry name" value="PHOSPHATIDATE CYTIDYLYLTRANSFERASE"/>
    <property type="match status" value="1"/>
</dbReference>
<dbReference type="GO" id="GO:0005886">
    <property type="term" value="C:plasma membrane"/>
    <property type="evidence" value="ECO:0007669"/>
    <property type="project" value="UniProtKB-SubCell"/>
</dbReference>
<evidence type="ECO:0000256" key="18">
    <source>
        <dbReference type="RuleBase" id="RU003938"/>
    </source>
</evidence>
<evidence type="ECO:0000256" key="3">
    <source>
        <dbReference type="ARBA" id="ARBA00005119"/>
    </source>
</evidence>
<dbReference type="GO" id="GO:0016024">
    <property type="term" value="P:CDP-diacylglycerol biosynthetic process"/>
    <property type="evidence" value="ECO:0007669"/>
    <property type="project" value="UniProtKB-UniPathway"/>
</dbReference>
<dbReference type="UniPathway" id="UPA00557">
    <property type="reaction ID" value="UER00614"/>
</dbReference>
<evidence type="ECO:0000256" key="15">
    <source>
        <dbReference type="ARBA" id="ARBA00023136"/>
    </source>
</evidence>
<evidence type="ECO:0000313" key="20">
    <source>
        <dbReference type="EMBL" id="SPX42227.1"/>
    </source>
</evidence>
<keyword evidence="11 18" id="KW-0812">Transmembrane</keyword>
<keyword evidence="17" id="KW-1208">Phospholipid metabolism</keyword>
<evidence type="ECO:0000256" key="6">
    <source>
        <dbReference type="ARBA" id="ARBA00012487"/>
    </source>
</evidence>
<keyword evidence="9" id="KW-0444">Lipid biosynthesis</keyword>
<gene>
    <name evidence="20" type="primary">cdsA</name>
    <name evidence="20" type="ORF">NCTC11872_01857</name>
</gene>
<evidence type="ECO:0000256" key="10">
    <source>
        <dbReference type="ARBA" id="ARBA00022679"/>
    </source>
</evidence>
<proteinExistence type="inferred from homology"/>
<name>A0A2X1RS21_HAEIF</name>
<evidence type="ECO:0000256" key="4">
    <source>
        <dbReference type="ARBA" id="ARBA00005189"/>
    </source>
</evidence>
<accession>A0A2X1RS21</accession>
<keyword evidence="15 19" id="KW-0472">Membrane</keyword>
<keyword evidence="14" id="KW-0443">Lipid metabolism</keyword>
<dbReference type="AlphaFoldDB" id="A0A2X1RS21"/>
<dbReference type="GO" id="GO:0004605">
    <property type="term" value="F:phosphatidate cytidylyltransferase activity"/>
    <property type="evidence" value="ECO:0007669"/>
    <property type="project" value="UniProtKB-EC"/>
</dbReference>
<evidence type="ECO:0000256" key="9">
    <source>
        <dbReference type="ARBA" id="ARBA00022516"/>
    </source>
</evidence>
<feature type="transmembrane region" description="Helical" evidence="19">
    <location>
        <begin position="192"/>
        <end position="211"/>
    </location>
</feature>
<feature type="transmembrane region" description="Helical" evidence="19">
    <location>
        <begin position="12"/>
        <end position="41"/>
    </location>
</feature>
<keyword evidence="13 19" id="KW-1133">Transmembrane helix</keyword>
<sequence>MLKQRVLSAIVLIAAVLCALFLFTPFYFALALGAVAILGIWEWTQFARLKQPLIRFFVATFLGVFIFLWLYTEGNYLDAGRVFEQHLQLLLINAVSWWGLALLLVISYPKSAKFWSKNPLLQLLFAFSTLIPFIAGVLRLRLEHYTHDPYHGLFLLLYVFILVWAADSGAYFSGRAFGKRKLAPKVSPGKSWEGVIGGLITALVLAFIFIHFSNNTLVGDRNITGFIILSVATVAISVLGDLTESMFKRESGVKDSSQLIPGHGGVLDRIDSLTAAVPFFSYFYSLCYKDF</sequence>
<evidence type="ECO:0000256" key="5">
    <source>
        <dbReference type="ARBA" id="ARBA00010185"/>
    </source>
</evidence>
<evidence type="ECO:0000256" key="19">
    <source>
        <dbReference type="SAM" id="Phobius"/>
    </source>
</evidence>
<keyword evidence="10 18" id="KW-0808">Transferase</keyword>
<comment type="similarity">
    <text evidence="5 18">Belongs to the CDS family.</text>
</comment>
<evidence type="ECO:0000256" key="1">
    <source>
        <dbReference type="ARBA" id="ARBA00001698"/>
    </source>
</evidence>
<evidence type="ECO:0000313" key="21">
    <source>
        <dbReference type="Proteomes" id="UP000249936"/>
    </source>
</evidence>
<dbReference type="PANTHER" id="PTHR46382:SF1">
    <property type="entry name" value="PHOSPHATIDATE CYTIDYLYLTRANSFERASE"/>
    <property type="match status" value="1"/>
</dbReference>
<evidence type="ECO:0000256" key="7">
    <source>
        <dbReference type="ARBA" id="ARBA00019373"/>
    </source>
</evidence>
<evidence type="ECO:0000256" key="2">
    <source>
        <dbReference type="ARBA" id="ARBA00004651"/>
    </source>
</evidence>
<protein>
    <recommendedName>
        <fullName evidence="7 18">Phosphatidate cytidylyltransferase</fullName>
        <ecNumber evidence="6 18">2.7.7.41</ecNumber>
    </recommendedName>
</protein>
<dbReference type="Pfam" id="PF01148">
    <property type="entry name" value="CTP_transf_1"/>
    <property type="match status" value="1"/>
</dbReference>
<evidence type="ECO:0000256" key="13">
    <source>
        <dbReference type="ARBA" id="ARBA00022989"/>
    </source>
</evidence>
<feature type="transmembrane region" description="Helical" evidence="19">
    <location>
        <begin position="87"/>
        <end position="108"/>
    </location>
</feature>
<evidence type="ECO:0000256" key="16">
    <source>
        <dbReference type="ARBA" id="ARBA00023209"/>
    </source>
</evidence>
<evidence type="ECO:0000256" key="17">
    <source>
        <dbReference type="ARBA" id="ARBA00023264"/>
    </source>
</evidence>
<keyword evidence="16" id="KW-0594">Phospholipid biosynthesis</keyword>
<feature type="transmembrane region" description="Helical" evidence="19">
    <location>
        <begin position="150"/>
        <end position="172"/>
    </location>
</feature>
<dbReference type="EMBL" id="UASK01000006">
    <property type="protein sequence ID" value="SPX42227.1"/>
    <property type="molecule type" value="Genomic_DNA"/>
</dbReference>
<comment type="pathway">
    <text evidence="3 18">Phospholipid metabolism; CDP-diacylglycerol biosynthesis; CDP-diacylglycerol from sn-glycerol 3-phosphate: step 3/3.</text>
</comment>
<comment type="catalytic activity">
    <reaction evidence="1 18">
        <text>a 1,2-diacyl-sn-glycero-3-phosphate + CTP + H(+) = a CDP-1,2-diacyl-sn-glycerol + diphosphate</text>
        <dbReference type="Rhea" id="RHEA:16229"/>
        <dbReference type="ChEBI" id="CHEBI:15378"/>
        <dbReference type="ChEBI" id="CHEBI:33019"/>
        <dbReference type="ChEBI" id="CHEBI:37563"/>
        <dbReference type="ChEBI" id="CHEBI:58332"/>
        <dbReference type="ChEBI" id="CHEBI:58608"/>
        <dbReference type="EC" id="2.7.7.41"/>
    </reaction>
</comment>
<keyword evidence="12 18" id="KW-0548">Nucleotidyltransferase</keyword>
<evidence type="ECO:0000256" key="14">
    <source>
        <dbReference type="ARBA" id="ARBA00023098"/>
    </source>
</evidence>
<keyword evidence="8" id="KW-1003">Cell membrane</keyword>